<reference evidence="1 2" key="1">
    <citation type="submission" date="2011-08" db="EMBL/GenBank/DDBJ databases">
        <authorList>
            <person name="Liu Z.J."/>
            <person name="Shi F.L."/>
            <person name="Lu J.Q."/>
            <person name="Li M."/>
            <person name="Wang Z.L."/>
        </authorList>
    </citation>
    <scope>NUCLEOTIDE SEQUENCE [LARGE SCALE GENOMIC DNA]</scope>
    <source>
        <strain evidence="1 2">USNM 41457</strain>
    </source>
</reference>
<organism evidence="1 2">
    <name type="scientific">Edhazardia aedis (strain USNM 41457)</name>
    <name type="common">Microsporidian parasite</name>
    <dbReference type="NCBI Taxonomy" id="1003232"/>
    <lineage>
        <taxon>Eukaryota</taxon>
        <taxon>Fungi</taxon>
        <taxon>Fungi incertae sedis</taxon>
        <taxon>Microsporidia</taxon>
        <taxon>Edhazardia</taxon>
    </lineage>
</organism>
<accession>J9DUH5</accession>
<name>J9DUH5_EDHAE</name>
<comment type="caution">
    <text evidence="1">The sequence shown here is derived from an EMBL/GenBank/DDBJ whole genome shotgun (WGS) entry which is preliminary data.</text>
</comment>
<dbReference type="EMBL" id="AFBI03000001">
    <property type="protein sequence ID" value="EJW04952.1"/>
    <property type="molecule type" value="Genomic_DNA"/>
</dbReference>
<reference evidence="2" key="2">
    <citation type="submission" date="2015-07" db="EMBL/GenBank/DDBJ databases">
        <title>Contrasting host-pathogen interactions and genome evolution in two generalist and specialist microsporidian pathogens of mosquitoes.</title>
        <authorList>
            <consortium name="The Broad Institute Genomics Platform"/>
            <consortium name="The Broad Institute Genome Sequencing Center for Infectious Disease"/>
            <person name="Cuomo C.A."/>
            <person name="Sanscrainte N.D."/>
            <person name="Goldberg J.M."/>
            <person name="Heiman D."/>
            <person name="Young S."/>
            <person name="Zeng Q."/>
            <person name="Becnel J.J."/>
            <person name="Birren B.W."/>
        </authorList>
    </citation>
    <scope>NUCLEOTIDE SEQUENCE [LARGE SCALE GENOMIC DNA]</scope>
    <source>
        <strain evidence="2">USNM 41457</strain>
    </source>
</reference>
<dbReference type="Proteomes" id="UP000003163">
    <property type="component" value="Unassembled WGS sequence"/>
</dbReference>
<dbReference type="AlphaFoldDB" id="J9DUH5"/>
<protein>
    <submittedName>
        <fullName evidence="1">Uncharacterized protein</fullName>
    </submittedName>
</protein>
<keyword evidence="2" id="KW-1185">Reference proteome</keyword>
<proteinExistence type="predicted"/>
<dbReference type="HOGENOM" id="CLU_1704211_0_0_1"/>
<dbReference type="VEuPathDB" id="MicrosporidiaDB:EDEG_00069"/>
<evidence type="ECO:0000313" key="2">
    <source>
        <dbReference type="Proteomes" id="UP000003163"/>
    </source>
</evidence>
<sequence length="154" mass="17975">MKTIKFQELLTQKNLEIISNTSNLKLSKNYKSNVLDISKQFNIHPVGDNSITSKKEKNLNVNCNLRNLKLDKSEDYYRFVLNKDINKTIGIPNDFDNFYENTSDSIIYNDKIRKTAKTINSHDNVAITAGYQNQKKLMIKIIFIIIKQKIRIKM</sequence>
<evidence type="ECO:0000313" key="1">
    <source>
        <dbReference type="EMBL" id="EJW04952.1"/>
    </source>
</evidence>
<dbReference type="InParanoid" id="J9DUH5"/>
<gene>
    <name evidence="1" type="ORF">EDEG_00069</name>
</gene>